<accession>A0A168E2S5</accession>
<evidence type="ECO:0000259" key="2">
    <source>
        <dbReference type="Pfam" id="PF02230"/>
    </source>
</evidence>
<dbReference type="STRING" id="1081109.A0A168E2S5"/>
<dbReference type="PANTHER" id="PTHR10655">
    <property type="entry name" value="LYSOPHOSPHOLIPASE-RELATED"/>
    <property type="match status" value="1"/>
</dbReference>
<dbReference type="InterPro" id="IPR029058">
    <property type="entry name" value="AB_hydrolase_fold"/>
</dbReference>
<dbReference type="Pfam" id="PF02230">
    <property type="entry name" value="Abhydrolase_2"/>
    <property type="match status" value="1"/>
</dbReference>
<dbReference type="InterPro" id="IPR003140">
    <property type="entry name" value="PLipase/COase/thioEstase"/>
</dbReference>
<protein>
    <submittedName>
        <fullName evidence="3">Phospholipase/Carboxylesterase family protein</fullName>
    </submittedName>
</protein>
<organism evidence="3 4">
    <name type="scientific">Moelleriella libera RCEF 2490</name>
    <dbReference type="NCBI Taxonomy" id="1081109"/>
    <lineage>
        <taxon>Eukaryota</taxon>
        <taxon>Fungi</taxon>
        <taxon>Dikarya</taxon>
        <taxon>Ascomycota</taxon>
        <taxon>Pezizomycotina</taxon>
        <taxon>Sordariomycetes</taxon>
        <taxon>Hypocreomycetidae</taxon>
        <taxon>Hypocreales</taxon>
        <taxon>Clavicipitaceae</taxon>
        <taxon>Moelleriella</taxon>
    </lineage>
</organism>
<dbReference type="AlphaFoldDB" id="A0A168E2S5"/>
<comment type="caution">
    <text evidence="3">The sequence shown here is derived from an EMBL/GenBank/DDBJ whole genome shotgun (WGS) entry which is preliminary data.</text>
</comment>
<dbReference type="PANTHER" id="PTHR10655:SF63">
    <property type="entry name" value="PHOSPHOLIPASE_CARBOXYLESTERASE_THIOESTERASE DOMAIN-CONTAINING PROTEIN"/>
    <property type="match status" value="1"/>
</dbReference>
<name>A0A168E2S5_9HYPO</name>
<evidence type="ECO:0000313" key="4">
    <source>
        <dbReference type="Proteomes" id="UP000078544"/>
    </source>
</evidence>
<dbReference type="Gene3D" id="3.40.50.1820">
    <property type="entry name" value="alpha/beta hydrolase"/>
    <property type="match status" value="1"/>
</dbReference>
<dbReference type="Proteomes" id="UP000078544">
    <property type="component" value="Unassembled WGS sequence"/>
</dbReference>
<dbReference type="GO" id="GO:0008474">
    <property type="term" value="F:palmitoyl-(protein) hydrolase activity"/>
    <property type="evidence" value="ECO:0007669"/>
    <property type="project" value="TreeGrafter"/>
</dbReference>
<keyword evidence="4" id="KW-1185">Reference proteome</keyword>
<sequence length="270" mass="30340">MAPVPVIVPPRTAHTHTVVFLHGRGDEAENFSRSLSRWTNSEHRTLFDVFPSFRWVFPRCEKAASFSAGGDKVSQWFDIWNVRDFSDREEIQVYGLKESVKLIRRVLAVEAKILKGRWDRIVLAGFSQGAATATHILLNQTVPTEADDGIKLTGGLGAYMGFSCRMPFPGRDLAGTRKVLGLEDVPDDDEVIRKTPILLEHGDSDEVVLIQNGRVLRDTLREFGAQICWKEYPDRGHWLDAPDGTDDCIEFLTHALQLSSLTDDDTMDLS</sequence>
<gene>
    <name evidence="3" type="ORF">AAL_02875</name>
</gene>
<feature type="domain" description="Phospholipase/carboxylesterase/thioesterase" evidence="2">
    <location>
        <begin position="5"/>
        <end position="240"/>
    </location>
</feature>
<dbReference type="OrthoDB" id="2418081at2759"/>
<dbReference type="InterPro" id="IPR050565">
    <property type="entry name" value="LYPA1-2/EST-like"/>
</dbReference>
<dbReference type="GO" id="GO:0005737">
    <property type="term" value="C:cytoplasm"/>
    <property type="evidence" value="ECO:0007669"/>
    <property type="project" value="TreeGrafter"/>
</dbReference>
<reference evidence="3 4" key="1">
    <citation type="journal article" date="2016" name="Genome Biol. Evol.">
        <title>Divergent and convergent evolution of fungal pathogenicity.</title>
        <authorList>
            <person name="Shang Y."/>
            <person name="Xiao G."/>
            <person name="Zheng P."/>
            <person name="Cen K."/>
            <person name="Zhan S."/>
            <person name="Wang C."/>
        </authorList>
    </citation>
    <scope>NUCLEOTIDE SEQUENCE [LARGE SCALE GENOMIC DNA]</scope>
    <source>
        <strain evidence="3 4">RCEF 2490</strain>
    </source>
</reference>
<proteinExistence type="inferred from homology"/>
<dbReference type="EMBL" id="AZGY01000005">
    <property type="protein sequence ID" value="KZZ98357.1"/>
    <property type="molecule type" value="Genomic_DNA"/>
</dbReference>
<evidence type="ECO:0000313" key="3">
    <source>
        <dbReference type="EMBL" id="KZZ98357.1"/>
    </source>
</evidence>
<dbReference type="GO" id="GO:0052689">
    <property type="term" value="F:carboxylic ester hydrolase activity"/>
    <property type="evidence" value="ECO:0007669"/>
    <property type="project" value="TreeGrafter"/>
</dbReference>
<comment type="similarity">
    <text evidence="1">Belongs to the AB hydrolase superfamily. AB hydrolase 2 family.</text>
</comment>
<dbReference type="SUPFAM" id="SSF53474">
    <property type="entry name" value="alpha/beta-Hydrolases"/>
    <property type="match status" value="1"/>
</dbReference>
<evidence type="ECO:0000256" key="1">
    <source>
        <dbReference type="ARBA" id="ARBA00006499"/>
    </source>
</evidence>